<reference evidence="1 2" key="1">
    <citation type="submission" date="2018-06" db="EMBL/GenBank/DDBJ databases">
        <title>Genomic Encyclopedia of Archaeal and Bacterial Type Strains, Phase II (KMG-II): from individual species to whole genera.</title>
        <authorList>
            <person name="Goeker M."/>
        </authorList>
    </citation>
    <scope>NUCLEOTIDE SEQUENCE [LARGE SCALE GENOMIC DNA]</scope>
    <source>
        <strain evidence="1 2">DSM 29821</strain>
    </source>
</reference>
<sequence>MTTPKQEKLVAQSTHYMHIKTDRVPPFIVAGSYVFLEEIKTKDFNLVGSDIFVLAHENGAKQFLAGRRENHMLWFVDIRTGSAIKISGDGAMTLYKVKLVKSGDVEVPESLTLLHDQIVLNK</sequence>
<comment type="caution">
    <text evidence="1">The sequence shown here is derived from an EMBL/GenBank/DDBJ whole genome shotgun (WGS) entry which is preliminary data.</text>
</comment>
<dbReference type="AlphaFoldDB" id="A0A327VVZ6"/>
<evidence type="ECO:0000313" key="1">
    <source>
        <dbReference type="EMBL" id="RAJ80109.1"/>
    </source>
</evidence>
<organism evidence="1 2">
    <name type="scientific">Chitinophaga dinghuensis</name>
    <dbReference type="NCBI Taxonomy" id="1539050"/>
    <lineage>
        <taxon>Bacteria</taxon>
        <taxon>Pseudomonadati</taxon>
        <taxon>Bacteroidota</taxon>
        <taxon>Chitinophagia</taxon>
        <taxon>Chitinophagales</taxon>
        <taxon>Chitinophagaceae</taxon>
        <taxon>Chitinophaga</taxon>
    </lineage>
</organism>
<proteinExistence type="predicted"/>
<gene>
    <name evidence="1" type="ORF">CLV59_105216</name>
</gene>
<dbReference type="EMBL" id="QLMA01000005">
    <property type="protein sequence ID" value="RAJ80109.1"/>
    <property type="molecule type" value="Genomic_DNA"/>
</dbReference>
<evidence type="ECO:0000313" key="2">
    <source>
        <dbReference type="Proteomes" id="UP000249819"/>
    </source>
</evidence>
<name>A0A327VVZ6_9BACT</name>
<dbReference type="OrthoDB" id="678358at2"/>
<keyword evidence="2" id="KW-1185">Reference proteome</keyword>
<dbReference type="RefSeq" id="WP_111593127.1">
    <property type="nucleotide sequence ID" value="NZ_QLMA01000005.1"/>
</dbReference>
<dbReference type="Proteomes" id="UP000249819">
    <property type="component" value="Unassembled WGS sequence"/>
</dbReference>
<accession>A0A327VVZ6</accession>
<protein>
    <submittedName>
        <fullName evidence="1">Uncharacterized protein</fullName>
    </submittedName>
</protein>